<dbReference type="Gene3D" id="3.40.50.300">
    <property type="entry name" value="P-loop containing nucleotide triphosphate hydrolases"/>
    <property type="match status" value="1"/>
</dbReference>
<dbReference type="EMBL" id="FNHB01000018">
    <property type="protein sequence ID" value="SDN33046.1"/>
    <property type="molecule type" value="Genomic_DNA"/>
</dbReference>
<dbReference type="Pfam" id="PF03205">
    <property type="entry name" value="MobB"/>
    <property type="match status" value="1"/>
</dbReference>
<dbReference type="GO" id="GO:0005525">
    <property type="term" value="F:GTP binding"/>
    <property type="evidence" value="ECO:0007669"/>
    <property type="project" value="InterPro"/>
</dbReference>
<organism evidence="2 3">
    <name type="scientific">Dendrosporobacter quercicolus</name>
    <dbReference type="NCBI Taxonomy" id="146817"/>
    <lineage>
        <taxon>Bacteria</taxon>
        <taxon>Bacillati</taxon>
        <taxon>Bacillota</taxon>
        <taxon>Negativicutes</taxon>
        <taxon>Selenomonadales</taxon>
        <taxon>Sporomusaceae</taxon>
        <taxon>Dendrosporobacter</taxon>
    </lineage>
</organism>
<dbReference type="InterPro" id="IPR004435">
    <property type="entry name" value="MobB_dom"/>
</dbReference>
<keyword evidence="3" id="KW-1185">Reference proteome</keyword>
<dbReference type="OrthoDB" id="9786803at2"/>
<dbReference type="PANTHER" id="PTHR40072:SF1">
    <property type="entry name" value="MOLYBDOPTERIN-GUANINE DINUCLEOTIDE BIOSYNTHESIS ADAPTER PROTEIN"/>
    <property type="match status" value="1"/>
</dbReference>
<evidence type="ECO:0000259" key="1">
    <source>
        <dbReference type="Pfam" id="PF03205"/>
    </source>
</evidence>
<gene>
    <name evidence="2" type="ORF">SAMN04488502_11820</name>
</gene>
<sequence length="163" mass="17842">MPPIVSFVGFSNSGKTAFLVKLIQQLKNSGYKVGVIKHHDGHDFTMDYPGTDTWKHREAGADTVCIASAAKIAVLKQAAPPVRLAELTPYFTDVDIILTEGFKNENQPQIEVNRAGLKPLGRKPNTLAVISADVLYNGIPHFAPEAVKEVAEFLEKRVFPGRS</sequence>
<dbReference type="InterPro" id="IPR027417">
    <property type="entry name" value="P-loop_NTPase"/>
</dbReference>
<feature type="domain" description="Molybdopterin-guanine dinucleotide biosynthesis protein B (MobB)" evidence="1">
    <location>
        <begin position="4"/>
        <end position="131"/>
    </location>
</feature>
<dbReference type="STRING" id="146817.SAMN04488502_11820"/>
<dbReference type="RefSeq" id="WP_092075107.1">
    <property type="nucleotide sequence ID" value="NZ_FNHB01000018.1"/>
</dbReference>
<protein>
    <submittedName>
        <fullName evidence="2">Molybdopterin guanine dinucleotide biosynthesis accessory protein MobB</fullName>
    </submittedName>
</protein>
<dbReference type="PANTHER" id="PTHR40072">
    <property type="entry name" value="MOLYBDOPTERIN-GUANINE DINUCLEOTIDE BIOSYNTHESIS ADAPTER PROTEIN-RELATED"/>
    <property type="match status" value="1"/>
</dbReference>
<dbReference type="CDD" id="cd03116">
    <property type="entry name" value="MobB"/>
    <property type="match status" value="1"/>
</dbReference>
<dbReference type="Proteomes" id="UP000214880">
    <property type="component" value="Unassembled WGS sequence"/>
</dbReference>
<reference evidence="2 3" key="1">
    <citation type="submission" date="2016-10" db="EMBL/GenBank/DDBJ databases">
        <authorList>
            <person name="de Groot N.N."/>
        </authorList>
    </citation>
    <scope>NUCLEOTIDE SEQUENCE [LARGE SCALE GENOMIC DNA]</scope>
    <source>
        <strain evidence="2 3">DSM 1736</strain>
    </source>
</reference>
<dbReference type="GO" id="GO:0006777">
    <property type="term" value="P:Mo-molybdopterin cofactor biosynthetic process"/>
    <property type="evidence" value="ECO:0007669"/>
    <property type="project" value="InterPro"/>
</dbReference>
<proteinExistence type="predicted"/>
<accession>A0A1H0AJR9</accession>
<evidence type="ECO:0000313" key="2">
    <source>
        <dbReference type="EMBL" id="SDN33046.1"/>
    </source>
</evidence>
<dbReference type="SUPFAM" id="SSF52540">
    <property type="entry name" value="P-loop containing nucleoside triphosphate hydrolases"/>
    <property type="match status" value="1"/>
</dbReference>
<dbReference type="AlphaFoldDB" id="A0A1H0AJR9"/>
<name>A0A1H0AJR9_9FIRM</name>
<dbReference type="NCBIfam" id="TIGR00176">
    <property type="entry name" value="mobB"/>
    <property type="match status" value="1"/>
</dbReference>
<dbReference type="InterPro" id="IPR052539">
    <property type="entry name" value="MGD_biosynthesis_adapter"/>
</dbReference>
<evidence type="ECO:0000313" key="3">
    <source>
        <dbReference type="Proteomes" id="UP000214880"/>
    </source>
</evidence>